<reference evidence="1 2" key="1">
    <citation type="submission" date="2018-07" db="EMBL/GenBank/DDBJ databases">
        <title>Genomic Encyclopedia of Type Strains, Phase III (KMG-III): the genomes of soil and plant-associated and newly described type strains.</title>
        <authorList>
            <person name="Whitman W."/>
        </authorList>
    </citation>
    <scope>NUCLEOTIDE SEQUENCE [LARGE SCALE GENOMIC DNA]</scope>
    <source>
        <strain evidence="1 2">CECT 7287</strain>
    </source>
</reference>
<dbReference type="AlphaFoldDB" id="A0A3D9ISF8"/>
<dbReference type="Proteomes" id="UP000256977">
    <property type="component" value="Unassembled WGS sequence"/>
</dbReference>
<organism evidence="1 2">
    <name type="scientific">Cohnella phaseoli</name>
    <dbReference type="NCBI Taxonomy" id="456490"/>
    <lineage>
        <taxon>Bacteria</taxon>
        <taxon>Bacillati</taxon>
        <taxon>Bacillota</taxon>
        <taxon>Bacilli</taxon>
        <taxon>Bacillales</taxon>
        <taxon>Paenibacillaceae</taxon>
        <taxon>Cohnella</taxon>
    </lineage>
</organism>
<dbReference type="EMBL" id="QRDZ01000022">
    <property type="protein sequence ID" value="RED64459.1"/>
    <property type="molecule type" value="Genomic_DNA"/>
</dbReference>
<protein>
    <submittedName>
        <fullName evidence="1">Uncharacterized protein</fullName>
    </submittedName>
</protein>
<keyword evidence="2" id="KW-1185">Reference proteome</keyword>
<evidence type="ECO:0000313" key="2">
    <source>
        <dbReference type="Proteomes" id="UP000256977"/>
    </source>
</evidence>
<evidence type="ECO:0000313" key="1">
    <source>
        <dbReference type="EMBL" id="RED64459.1"/>
    </source>
</evidence>
<proteinExistence type="predicted"/>
<gene>
    <name evidence="1" type="ORF">DFP98_12211</name>
</gene>
<comment type="caution">
    <text evidence="1">The sequence shown here is derived from an EMBL/GenBank/DDBJ whole genome shotgun (WGS) entry which is preliminary data.</text>
</comment>
<name>A0A3D9ISF8_9BACL</name>
<accession>A0A3D9ISF8</accession>
<sequence>MEEGKIAVACNLLKLGVEIGTIAEATGLSQKEVEGLNKRA</sequence>